<dbReference type="PaxDb" id="2903-EOD07036"/>
<evidence type="ECO:0000256" key="3">
    <source>
        <dbReference type="ARBA" id="ARBA00022692"/>
    </source>
</evidence>
<keyword evidence="6" id="KW-0472">Membrane</keyword>
<dbReference type="RefSeq" id="XP_005759465.1">
    <property type="nucleotide sequence ID" value="XM_005759408.1"/>
</dbReference>
<comment type="subcellular location">
    <subcellularLocation>
        <location evidence="1">Membrane</location>
        <topology evidence="1">Single-pass type II membrane protein</topology>
    </subcellularLocation>
</comment>
<dbReference type="EnsemblProtists" id="EOD07036">
    <property type="protein sequence ID" value="EOD07036"/>
    <property type="gene ID" value="EMIHUDRAFT_198283"/>
</dbReference>
<evidence type="ECO:0000313" key="7">
    <source>
        <dbReference type="EnsemblProtists" id="EOD07036"/>
    </source>
</evidence>
<evidence type="ECO:0000313" key="8">
    <source>
        <dbReference type="Proteomes" id="UP000013827"/>
    </source>
</evidence>
<organism evidence="7 8">
    <name type="scientific">Emiliania huxleyi (strain CCMP1516)</name>
    <dbReference type="NCBI Taxonomy" id="280463"/>
    <lineage>
        <taxon>Eukaryota</taxon>
        <taxon>Haptista</taxon>
        <taxon>Haptophyta</taxon>
        <taxon>Prymnesiophyceae</taxon>
        <taxon>Isochrysidales</taxon>
        <taxon>Noelaerhabdaceae</taxon>
        <taxon>Emiliania</taxon>
    </lineage>
</organism>
<evidence type="ECO:0008006" key="9">
    <source>
        <dbReference type="Google" id="ProtNLM"/>
    </source>
</evidence>
<evidence type="ECO:0000256" key="5">
    <source>
        <dbReference type="ARBA" id="ARBA00022989"/>
    </source>
</evidence>
<dbReference type="GeneID" id="17277807"/>
<accession>A0A0D3I701</accession>
<dbReference type="InterPro" id="IPR026050">
    <property type="entry name" value="C1GALT1/C1GALT1_chp1"/>
</dbReference>
<proteinExistence type="inferred from homology"/>
<dbReference type="KEGG" id="ehx:EMIHUDRAFT_253341"/>
<dbReference type="eggNOG" id="KOG2246">
    <property type="taxonomic scope" value="Eukaryota"/>
</dbReference>
<keyword evidence="5" id="KW-1133">Transmembrane helix</keyword>
<dbReference type="KEGG" id="ehx:EMIHUDRAFT_198283"/>
<dbReference type="STRING" id="2903.R1DCA2"/>
<dbReference type="AlphaFoldDB" id="A0A0D3I701"/>
<keyword evidence="4" id="KW-0735">Signal-anchor</keyword>
<evidence type="ECO:0000256" key="1">
    <source>
        <dbReference type="ARBA" id="ARBA00004606"/>
    </source>
</evidence>
<name>A0A0D3I701_EMIH1</name>
<dbReference type="EnsemblProtists" id="EOD32532">
    <property type="protein sequence ID" value="EOD32532"/>
    <property type="gene ID" value="EMIHUDRAFT_253341"/>
</dbReference>
<dbReference type="Proteomes" id="UP000013827">
    <property type="component" value="Unassembled WGS sequence"/>
</dbReference>
<dbReference type="GeneID" id="17281365"/>
<dbReference type="PANTHER" id="PTHR23033">
    <property type="entry name" value="BETA1,3-GALACTOSYLTRANSFERASE"/>
    <property type="match status" value="1"/>
</dbReference>
<dbReference type="GeneID" id="17253311"/>
<dbReference type="RefSeq" id="XP_005788523.1">
    <property type="nucleotide sequence ID" value="XM_005788466.1"/>
</dbReference>
<sequence length="283" mass="31085">MRNATYGSVLADVSVLCVVPTRWPLLGPISVALHTWLIGCDRIVLGVSWVQLGASWRPVHRLNSSCAGASATHESHTSRIDVWLPVRASIQFAARHNMTGMDWLMLAEDDSYIVMPKLRAFLRPHAASAPHFFGACACLRSPGVNLFSSAGLQRLEPRMPACEPIHQWRDAPNHTGNGKGASDIAIHFCLAKAGLTCSQPLDEHGHMLMSVMASTPQKTLRRHVGASRGNRQFCARWPCSERPGCWGAGTFAFHARPLKDPSMQWSLHSQLHQPTTKGFCSPI</sequence>
<dbReference type="GO" id="GO:0016020">
    <property type="term" value="C:membrane"/>
    <property type="evidence" value="ECO:0007669"/>
    <property type="project" value="UniProtKB-SubCell"/>
</dbReference>
<evidence type="ECO:0000256" key="2">
    <source>
        <dbReference type="ARBA" id="ARBA00006462"/>
    </source>
</evidence>
<dbReference type="KEGG" id="ehx:EMIHUDRAFT_226985"/>
<reference evidence="8" key="1">
    <citation type="journal article" date="2013" name="Nature">
        <title>Pan genome of the phytoplankton Emiliania underpins its global distribution.</title>
        <authorList>
            <person name="Read B.A."/>
            <person name="Kegel J."/>
            <person name="Klute M.J."/>
            <person name="Kuo A."/>
            <person name="Lefebvre S.C."/>
            <person name="Maumus F."/>
            <person name="Mayer C."/>
            <person name="Miller J."/>
            <person name="Monier A."/>
            <person name="Salamov A."/>
            <person name="Young J."/>
            <person name="Aguilar M."/>
            <person name="Claverie J.M."/>
            <person name="Frickenhaus S."/>
            <person name="Gonzalez K."/>
            <person name="Herman E.K."/>
            <person name="Lin Y.C."/>
            <person name="Napier J."/>
            <person name="Ogata H."/>
            <person name="Sarno A.F."/>
            <person name="Shmutz J."/>
            <person name="Schroeder D."/>
            <person name="de Vargas C."/>
            <person name="Verret F."/>
            <person name="von Dassow P."/>
            <person name="Valentin K."/>
            <person name="Van de Peer Y."/>
            <person name="Wheeler G."/>
            <person name="Dacks J.B."/>
            <person name="Delwiche C.F."/>
            <person name="Dyhrman S.T."/>
            <person name="Glockner G."/>
            <person name="John U."/>
            <person name="Richards T."/>
            <person name="Worden A.Z."/>
            <person name="Zhang X."/>
            <person name="Grigoriev I.V."/>
            <person name="Allen A.E."/>
            <person name="Bidle K."/>
            <person name="Borodovsky M."/>
            <person name="Bowler C."/>
            <person name="Brownlee C."/>
            <person name="Cock J.M."/>
            <person name="Elias M."/>
            <person name="Gladyshev V.N."/>
            <person name="Groth M."/>
            <person name="Guda C."/>
            <person name="Hadaegh A."/>
            <person name="Iglesias-Rodriguez M.D."/>
            <person name="Jenkins J."/>
            <person name="Jones B.M."/>
            <person name="Lawson T."/>
            <person name="Leese F."/>
            <person name="Lindquist E."/>
            <person name="Lobanov A."/>
            <person name="Lomsadze A."/>
            <person name="Malik S.B."/>
            <person name="Marsh M.E."/>
            <person name="Mackinder L."/>
            <person name="Mock T."/>
            <person name="Mueller-Roeber B."/>
            <person name="Pagarete A."/>
            <person name="Parker M."/>
            <person name="Probert I."/>
            <person name="Quesneville H."/>
            <person name="Raines C."/>
            <person name="Rensing S.A."/>
            <person name="Riano-Pachon D.M."/>
            <person name="Richier S."/>
            <person name="Rokitta S."/>
            <person name="Shiraiwa Y."/>
            <person name="Soanes D.M."/>
            <person name="van der Giezen M."/>
            <person name="Wahlund T.M."/>
            <person name="Williams B."/>
            <person name="Wilson W."/>
            <person name="Wolfe G."/>
            <person name="Wurch L.L."/>
        </authorList>
    </citation>
    <scope>NUCLEOTIDE SEQUENCE</scope>
</reference>
<protein>
    <recommendedName>
        <fullName evidence="9">Hexosyltransferase</fullName>
    </recommendedName>
</protein>
<evidence type="ECO:0000256" key="6">
    <source>
        <dbReference type="ARBA" id="ARBA00023136"/>
    </source>
</evidence>
<comment type="similarity">
    <text evidence="2">Belongs to the glycosyltransferase 31 family. Beta3-Gal-T subfamily.</text>
</comment>
<evidence type="ECO:0000256" key="4">
    <source>
        <dbReference type="ARBA" id="ARBA00022968"/>
    </source>
</evidence>
<reference evidence="7" key="2">
    <citation type="submission" date="2024-10" db="UniProtKB">
        <authorList>
            <consortium name="EnsemblProtists"/>
        </authorList>
    </citation>
    <scope>IDENTIFICATION</scope>
</reference>
<dbReference type="EnsemblProtists" id="EOD36094">
    <property type="protein sequence ID" value="EOD36094"/>
    <property type="gene ID" value="EMIHUDRAFT_226985"/>
</dbReference>
<dbReference type="Gene3D" id="3.90.550.50">
    <property type="match status" value="1"/>
</dbReference>
<keyword evidence="3" id="KW-0812">Transmembrane</keyword>
<dbReference type="HOGENOM" id="CLU_984956_0_0_1"/>
<keyword evidence="8" id="KW-1185">Reference proteome</keyword>
<dbReference type="RefSeq" id="XP_005784961.1">
    <property type="nucleotide sequence ID" value="XM_005784904.1"/>
</dbReference>